<dbReference type="InterPro" id="IPR013783">
    <property type="entry name" value="Ig-like_fold"/>
</dbReference>
<keyword evidence="2 5" id="KW-0812">Transmembrane</keyword>
<dbReference type="Pfam" id="PF07686">
    <property type="entry name" value="V-set"/>
    <property type="match status" value="1"/>
</dbReference>
<dbReference type="AlphaFoldDB" id="A0A8S4BGH1"/>
<dbReference type="EMBL" id="CAJRST010033334">
    <property type="protein sequence ID" value="CAG5977978.1"/>
    <property type="molecule type" value="Genomic_DNA"/>
</dbReference>
<dbReference type="Gene3D" id="2.60.40.10">
    <property type="entry name" value="Immunoglobulins"/>
    <property type="match status" value="2"/>
</dbReference>
<evidence type="ECO:0000313" key="8">
    <source>
        <dbReference type="Proteomes" id="UP000677803"/>
    </source>
</evidence>
<name>A0A8S4BGH1_9TELE</name>
<proteinExistence type="predicted"/>
<feature type="region of interest" description="Disordered" evidence="4">
    <location>
        <begin position="278"/>
        <end position="299"/>
    </location>
</feature>
<dbReference type="GO" id="GO:0005886">
    <property type="term" value="C:plasma membrane"/>
    <property type="evidence" value="ECO:0007669"/>
    <property type="project" value="TreeGrafter"/>
</dbReference>
<comment type="caution">
    <text evidence="7">The sequence shown here is derived from an EMBL/GenBank/DDBJ whole genome shotgun (WGS) entry which is preliminary data.</text>
</comment>
<organism evidence="7 8">
    <name type="scientific">Menidia menidia</name>
    <name type="common">Atlantic silverside</name>
    <dbReference type="NCBI Taxonomy" id="238744"/>
    <lineage>
        <taxon>Eukaryota</taxon>
        <taxon>Metazoa</taxon>
        <taxon>Chordata</taxon>
        <taxon>Craniata</taxon>
        <taxon>Vertebrata</taxon>
        <taxon>Euteleostomi</taxon>
        <taxon>Actinopterygii</taxon>
        <taxon>Neopterygii</taxon>
        <taxon>Teleostei</taxon>
        <taxon>Neoteleostei</taxon>
        <taxon>Acanthomorphata</taxon>
        <taxon>Ovalentaria</taxon>
        <taxon>Atherinomorphae</taxon>
        <taxon>Atheriniformes</taxon>
        <taxon>Atherinopsidae</taxon>
        <taxon>Menidiinae</taxon>
        <taxon>Menidia</taxon>
    </lineage>
</organism>
<dbReference type="PANTHER" id="PTHR11860:SF118">
    <property type="entry name" value="CMRF35-LIKE MOLECULE 3-RELATED"/>
    <property type="match status" value="1"/>
</dbReference>
<evidence type="ECO:0000256" key="4">
    <source>
        <dbReference type="SAM" id="MobiDB-lite"/>
    </source>
</evidence>
<dbReference type="OrthoDB" id="8920197at2759"/>
<protein>
    <submittedName>
        <fullName evidence="7">(Atlantic silverside) hypothetical protein</fullName>
    </submittedName>
</protein>
<feature type="transmembrane region" description="Helical" evidence="5">
    <location>
        <begin position="198"/>
        <end position="218"/>
    </location>
</feature>
<evidence type="ECO:0000256" key="1">
    <source>
        <dbReference type="ARBA" id="ARBA00004370"/>
    </source>
</evidence>
<evidence type="ECO:0000256" key="2">
    <source>
        <dbReference type="ARBA" id="ARBA00022692"/>
    </source>
</evidence>
<accession>A0A8S4BGH1</accession>
<dbReference type="SUPFAM" id="SSF48726">
    <property type="entry name" value="Immunoglobulin"/>
    <property type="match status" value="2"/>
</dbReference>
<dbReference type="GO" id="GO:0004888">
    <property type="term" value="F:transmembrane signaling receptor activity"/>
    <property type="evidence" value="ECO:0007669"/>
    <property type="project" value="TreeGrafter"/>
</dbReference>
<keyword evidence="3 5" id="KW-0472">Membrane</keyword>
<feature type="domain" description="Immunoglobulin V-set" evidence="6">
    <location>
        <begin position="103"/>
        <end position="176"/>
    </location>
</feature>
<evidence type="ECO:0000259" key="6">
    <source>
        <dbReference type="Pfam" id="PF07686"/>
    </source>
</evidence>
<evidence type="ECO:0000313" key="7">
    <source>
        <dbReference type="EMBL" id="CAG5977978.1"/>
    </source>
</evidence>
<dbReference type="InterPro" id="IPR013106">
    <property type="entry name" value="Ig_V-set"/>
</dbReference>
<reference evidence="7" key="1">
    <citation type="submission" date="2021-05" db="EMBL/GenBank/DDBJ databases">
        <authorList>
            <person name="Tigano A."/>
        </authorList>
    </citation>
    <scope>NUCLEOTIDE SEQUENCE</scope>
</reference>
<comment type="subcellular location">
    <subcellularLocation>
        <location evidence="1">Membrane</location>
    </subcellularLocation>
</comment>
<dbReference type="InterPro" id="IPR036179">
    <property type="entry name" value="Ig-like_dom_sf"/>
</dbReference>
<keyword evidence="8" id="KW-1185">Reference proteome</keyword>
<sequence>MSNLYSLGGGLSQRDFSNATVWFFCKESNVSCEEISTRSSHVPNRTLLTKTGGGLSLSISHVSPHDAGVYWCGVADKDGRNHTALMKIHLEVENVTTFWRRPATGQDFSFFCLYLNDVVPKFICKGEDPSTCERLVNTTKPHGSPRFSMRDDKAKKNISVRMRAVTGADSGTYWCGEESASRHRSPTFLRRMHLRGGFGGFIALVVSVSVLALLLFIIEHVYEEILEDFQVTDTPTRDPSKLLYSTISFENRTDGETLVIKPSSSACQYSPLKIKPTCHSPRPITHRHMSDDDEDDWLT</sequence>
<dbReference type="PANTHER" id="PTHR11860">
    <property type="entry name" value="POLYMERIC-IMMUNOGLOBULIN RECEPTOR"/>
    <property type="match status" value="1"/>
</dbReference>
<dbReference type="InterPro" id="IPR050671">
    <property type="entry name" value="CD300_family_receptors"/>
</dbReference>
<evidence type="ECO:0000256" key="3">
    <source>
        <dbReference type="ARBA" id="ARBA00023136"/>
    </source>
</evidence>
<evidence type="ECO:0000256" key="5">
    <source>
        <dbReference type="SAM" id="Phobius"/>
    </source>
</evidence>
<dbReference type="Proteomes" id="UP000677803">
    <property type="component" value="Unassembled WGS sequence"/>
</dbReference>
<gene>
    <name evidence="7" type="ORF">MMEN_LOCUS15944</name>
</gene>
<keyword evidence="5" id="KW-1133">Transmembrane helix</keyword>